<dbReference type="SUPFAM" id="SSF52540">
    <property type="entry name" value="P-loop containing nucleoside triphosphate hydrolases"/>
    <property type="match status" value="1"/>
</dbReference>
<dbReference type="InterPro" id="IPR027417">
    <property type="entry name" value="P-loop_NTPase"/>
</dbReference>
<reference evidence="2 3" key="1">
    <citation type="journal article" date="2020" name="Microbiol. Resour. Announc.">
        <title>Draft Genome Sequence of a Cladosporium Species Isolated from the Mesophotic Ascidian Didemnum maculosum.</title>
        <authorList>
            <person name="Gioti A."/>
            <person name="Siaperas R."/>
            <person name="Nikolaivits E."/>
            <person name="Le Goff G."/>
            <person name="Ouazzani J."/>
            <person name="Kotoulas G."/>
            <person name="Topakas E."/>
        </authorList>
    </citation>
    <scope>NUCLEOTIDE SEQUENCE [LARGE SCALE GENOMIC DNA]</scope>
    <source>
        <strain evidence="2 3">TM138-S3</strain>
    </source>
</reference>
<dbReference type="PANTHER" id="PTHR10285">
    <property type="entry name" value="URIDINE KINASE"/>
    <property type="match status" value="1"/>
</dbReference>
<keyword evidence="3" id="KW-1185">Reference proteome</keyword>
<dbReference type="GeneID" id="96008003"/>
<dbReference type="RefSeq" id="XP_069228003.1">
    <property type="nucleotide sequence ID" value="XM_069375165.1"/>
</dbReference>
<dbReference type="GO" id="GO:0005524">
    <property type="term" value="F:ATP binding"/>
    <property type="evidence" value="ECO:0007669"/>
    <property type="project" value="InterPro"/>
</dbReference>
<proteinExistence type="predicted"/>
<evidence type="ECO:0000313" key="2">
    <source>
        <dbReference type="EMBL" id="KAL1584897.1"/>
    </source>
</evidence>
<accession>A0AB34KLE6</accession>
<gene>
    <name evidence="2" type="ORF">WHR41_06560</name>
</gene>
<dbReference type="GO" id="GO:0016301">
    <property type="term" value="F:kinase activity"/>
    <property type="evidence" value="ECO:0007669"/>
    <property type="project" value="InterPro"/>
</dbReference>
<dbReference type="Pfam" id="PF00485">
    <property type="entry name" value="PRK"/>
    <property type="match status" value="1"/>
</dbReference>
<dbReference type="InterPro" id="IPR006083">
    <property type="entry name" value="PRK/URK"/>
</dbReference>
<feature type="domain" description="Phosphoribulokinase/uridine kinase" evidence="1">
    <location>
        <begin position="29"/>
        <end position="218"/>
    </location>
</feature>
<dbReference type="AlphaFoldDB" id="A0AB34KLE6"/>
<dbReference type="Gene3D" id="3.40.50.300">
    <property type="entry name" value="P-loop containing nucleotide triphosphate hydrolases"/>
    <property type="match status" value="1"/>
</dbReference>
<organism evidence="2 3">
    <name type="scientific">Cladosporium halotolerans</name>
    <dbReference type="NCBI Taxonomy" id="1052096"/>
    <lineage>
        <taxon>Eukaryota</taxon>
        <taxon>Fungi</taxon>
        <taxon>Dikarya</taxon>
        <taxon>Ascomycota</taxon>
        <taxon>Pezizomycotina</taxon>
        <taxon>Dothideomycetes</taxon>
        <taxon>Dothideomycetidae</taxon>
        <taxon>Cladosporiales</taxon>
        <taxon>Cladosporiaceae</taxon>
        <taxon>Cladosporium</taxon>
    </lineage>
</organism>
<name>A0AB34KLE6_9PEZI</name>
<protein>
    <recommendedName>
        <fullName evidence="1">Phosphoribulokinase/uridine kinase domain-containing protein</fullName>
    </recommendedName>
</protein>
<sequence length="231" mass="25737">MKNEDLSALLATRIQEHHARQPPNRRTLVALAGGPGSGKSTIAAGISDAVSQRGLKCQAVSIEGFIKPSHALTAEQQQRKGSIDTFDGEAVVAFFEKLRELGRGHEVKCPGCNEEGCFEPIPDAESVHADAEVVIFEGIYLLADREPWKKLEPLVDEKWFIHVRPDLVRRRVAERRLQKGKAGSMEESLKSYDEGDAKNNDFIAECRYETDLVIESNEELAIRWPDGRVES</sequence>
<dbReference type="Proteomes" id="UP000803884">
    <property type="component" value="Unassembled WGS sequence"/>
</dbReference>
<dbReference type="EMBL" id="JAAQHG020000023">
    <property type="protein sequence ID" value="KAL1584897.1"/>
    <property type="molecule type" value="Genomic_DNA"/>
</dbReference>
<evidence type="ECO:0000259" key="1">
    <source>
        <dbReference type="Pfam" id="PF00485"/>
    </source>
</evidence>
<evidence type="ECO:0000313" key="3">
    <source>
        <dbReference type="Proteomes" id="UP000803884"/>
    </source>
</evidence>
<comment type="caution">
    <text evidence="2">The sequence shown here is derived from an EMBL/GenBank/DDBJ whole genome shotgun (WGS) entry which is preliminary data.</text>
</comment>